<accession>A0A434A1P4</accession>
<dbReference type="AlphaFoldDB" id="A0A434A1P4"/>
<evidence type="ECO:0000313" key="1">
    <source>
        <dbReference type="EMBL" id="RUT68320.1"/>
    </source>
</evidence>
<comment type="caution">
    <text evidence="1">The sequence shown here is derived from an EMBL/GenBank/DDBJ whole genome shotgun (WGS) entry which is preliminary data.</text>
</comment>
<name>A0A434A1P4_9FLAO</name>
<evidence type="ECO:0000313" key="2">
    <source>
        <dbReference type="Proteomes" id="UP000288102"/>
    </source>
</evidence>
<protein>
    <submittedName>
        <fullName evidence="1">Uncharacterized protein</fullName>
    </submittedName>
</protein>
<dbReference type="EMBL" id="QWDM01000018">
    <property type="protein sequence ID" value="RUT68320.1"/>
    <property type="molecule type" value="Genomic_DNA"/>
</dbReference>
<gene>
    <name evidence="1" type="ORF">D0817_21575</name>
</gene>
<organism evidence="1 2">
    <name type="scientific">Flavobacterium cupreum</name>
    <dbReference type="NCBI Taxonomy" id="2133766"/>
    <lineage>
        <taxon>Bacteria</taxon>
        <taxon>Pseudomonadati</taxon>
        <taxon>Bacteroidota</taxon>
        <taxon>Flavobacteriia</taxon>
        <taxon>Flavobacteriales</taxon>
        <taxon>Flavobacteriaceae</taxon>
        <taxon>Flavobacterium</taxon>
    </lineage>
</organism>
<keyword evidence="2" id="KW-1185">Reference proteome</keyword>
<reference evidence="2" key="1">
    <citation type="journal article" date="2019" name="Syst. Appl. Microbiol.">
        <title>Flavobacterium circumlabens sp. nov. and Flavobacterium cupreum sp. nov., two psychrotrophic species isolated from Antarctic environmental samples.</title>
        <authorList>
            <person name="Kralova S."/>
            <person name="Busse H.-J."/>
            <person name="Svec P."/>
            <person name="Maslanova I."/>
            <person name="Stankova E."/>
            <person name="Bartak M."/>
            <person name="Sedlacek I."/>
        </authorList>
    </citation>
    <scope>NUCLEOTIDE SEQUENCE [LARGE SCALE GENOMIC DNA]</scope>
    <source>
        <strain evidence="2">CCM 8825</strain>
    </source>
</reference>
<sequence length="60" mass="6936">MTGWKISTKTIFEVKNVEHSIFVNQKLPFKNIFLKKSIFNNGSITCALFVSFLSSKTFQF</sequence>
<dbReference type="Proteomes" id="UP000288102">
    <property type="component" value="Unassembled WGS sequence"/>
</dbReference>
<proteinExistence type="predicted"/>